<dbReference type="FunCoup" id="A0A1X7UPN6">
    <property type="interactions" value="122"/>
</dbReference>
<evidence type="ECO:0000259" key="2">
    <source>
        <dbReference type="Pfam" id="PF12456"/>
    </source>
</evidence>
<reference evidence="3" key="2">
    <citation type="submission" date="2017-05" db="UniProtKB">
        <authorList>
            <consortium name="EnsemblMetazoa"/>
        </authorList>
    </citation>
    <scope>IDENTIFICATION</scope>
</reference>
<proteinExistence type="predicted"/>
<feature type="region of interest" description="Disordered" evidence="1">
    <location>
        <begin position="1"/>
        <end position="53"/>
    </location>
</feature>
<dbReference type="Proteomes" id="UP000007879">
    <property type="component" value="Unassembled WGS sequence"/>
</dbReference>
<dbReference type="InterPro" id="IPR040242">
    <property type="entry name" value="TPRG1-like"/>
</dbReference>
<organism evidence="3">
    <name type="scientific">Amphimedon queenslandica</name>
    <name type="common">Sponge</name>
    <dbReference type="NCBI Taxonomy" id="400682"/>
    <lineage>
        <taxon>Eukaryota</taxon>
        <taxon>Metazoa</taxon>
        <taxon>Porifera</taxon>
        <taxon>Demospongiae</taxon>
        <taxon>Heteroscleromorpha</taxon>
        <taxon>Haplosclerida</taxon>
        <taxon>Niphatidae</taxon>
        <taxon>Amphimedon</taxon>
    </lineage>
</organism>
<dbReference type="GO" id="GO:0005737">
    <property type="term" value="C:cytoplasm"/>
    <property type="evidence" value="ECO:0007669"/>
    <property type="project" value="TreeGrafter"/>
</dbReference>
<dbReference type="Pfam" id="PF12456">
    <property type="entry name" value="hSac2"/>
    <property type="match status" value="1"/>
</dbReference>
<evidence type="ECO:0000313" key="3">
    <source>
        <dbReference type="EnsemblMetazoa" id="Aqu2.1.29723_001"/>
    </source>
</evidence>
<protein>
    <recommendedName>
        <fullName evidence="2">Inositol phosphatase domain-containing protein</fullName>
    </recommendedName>
</protein>
<dbReference type="eggNOG" id="ENOG502QTYQ">
    <property type="taxonomic scope" value="Eukaryota"/>
</dbReference>
<reference evidence="4" key="1">
    <citation type="journal article" date="2010" name="Nature">
        <title>The Amphimedon queenslandica genome and the evolution of animal complexity.</title>
        <authorList>
            <person name="Srivastava M."/>
            <person name="Simakov O."/>
            <person name="Chapman J."/>
            <person name="Fahey B."/>
            <person name="Gauthier M.E."/>
            <person name="Mitros T."/>
            <person name="Richards G.S."/>
            <person name="Conaco C."/>
            <person name="Dacre M."/>
            <person name="Hellsten U."/>
            <person name="Larroux C."/>
            <person name="Putnam N.H."/>
            <person name="Stanke M."/>
            <person name="Adamska M."/>
            <person name="Darling A."/>
            <person name="Degnan S.M."/>
            <person name="Oakley T.H."/>
            <person name="Plachetzki D.C."/>
            <person name="Zhai Y."/>
            <person name="Adamski M."/>
            <person name="Calcino A."/>
            <person name="Cummins S.F."/>
            <person name="Goodstein D.M."/>
            <person name="Harris C."/>
            <person name="Jackson D.J."/>
            <person name="Leys S.P."/>
            <person name="Shu S."/>
            <person name="Woodcroft B.J."/>
            <person name="Vervoort M."/>
            <person name="Kosik K.S."/>
            <person name="Manning G."/>
            <person name="Degnan B.M."/>
            <person name="Rokhsar D.S."/>
        </authorList>
    </citation>
    <scope>NUCLEOTIDE SEQUENCE [LARGE SCALE GENOMIC DNA]</scope>
</reference>
<dbReference type="PANTHER" id="PTHR31108:SF1">
    <property type="entry name" value="HSAC2 DOMAIN-CONTAINING PROTEIN"/>
    <property type="match status" value="1"/>
</dbReference>
<dbReference type="STRING" id="400682.A0A1X7UPN6"/>
<name>A0A1X7UPN6_AMPQE</name>
<dbReference type="OrthoDB" id="10012704at2759"/>
<evidence type="ECO:0000313" key="4">
    <source>
        <dbReference type="Proteomes" id="UP000007879"/>
    </source>
</evidence>
<evidence type="ECO:0000256" key="1">
    <source>
        <dbReference type="SAM" id="MobiDB-lite"/>
    </source>
</evidence>
<dbReference type="InterPro" id="IPR022158">
    <property type="entry name" value="Inositol_phosphatase"/>
</dbReference>
<dbReference type="KEGG" id="aqu:100631950"/>
<accession>A0A1X7UPN6</accession>
<dbReference type="PANTHER" id="PTHR31108">
    <property type="entry name" value="TUMOR PROTEIN P63-REGULATED GENE 1-LIKE PROTEIN"/>
    <property type="match status" value="1"/>
</dbReference>
<sequence length="295" mass="33187">MADSEVPTEISLEDASSDTNVTPPVLDVSSNTSTAEGATAAANDEATDEKETSVLKPVAETIPGLNSMMSEWQVSSLPEYKQFFSTEDESMFVAAVSAIKARLDENDSNIRKAWLLTEIDHWDLEKERIVVLTDNNLISVKYNFIQQLVDELKFIPLAYIREIHVGDFKYTYSYGYARKGKGLKIVWGQEPISFWTKWNPVSSSVPYVTFASHILVINKKIQDPKLTLDTAIDPIESAILEFREKAKTTESPPPSLPEFKKIEGDIVIDYYLGVSAMIHNQSYLGFFKKRGAINW</sequence>
<keyword evidence="4" id="KW-1185">Reference proteome</keyword>
<gene>
    <name evidence="3" type="primary">100631950</name>
</gene>
<feature type="domain" description="Inositol phosphatase" evidence="2">
    <location>
        <begin position="89"/>
        <end position="187"/>
    </location>
</feature>
<dbReference type="InParanoid" id="A0A1X7UPN6"/>
<dbReference type="EnsemblMetazoa" id="XM_003387106.3">
    <property type="protein sequence ID" value="XP_003387154.1"/>
    <property type="gene ID" value="LOC100631950"/>
</dbReference>
<feature type="compositionally biased region" description="Low complexity" evidence="1">
    <location>
        <begin position="30"/>
        <end position="44"/>
    </location>
</feature>
<dbReference type="EnsemblMetazoa" id="Aqu2.1.29723_001">
    <property type="protein sequence ID" value="Aqu2.1.29723_001"/>
    <property type="gene ID" value="Aqu2.1.29723"/>
</dbReference>
<dbReference type="AlphaFoldDB" id="A0A1X7UPN6"/>